<evidence type="ECO:0000313" key="4">
    <source>
        <dbReference type="EMBL" id="AEQ51511.1"/>
    </source>
</evidence>
<dbReference type="PANTHER" id="PTHR11579:SF18">
    <property type="entry name" value="PROTEIN-L-ISOASPARTATE O-METHYLTRANSFERASE"/>
    <property type="match status" value="1"/>
</dbReference>
<keyword evidence="5" id="KW-1185">Reference proteome</keyword>
<reference evidence="4 5" key="1">
    <citation type="journal article" date="2012" name="J. Bacteriol.">
        <title>Complete genome sequence of Pelagibacterium halotolerans B2T.</title>
        <authorList>
            <person name="Huo Y.Y."/>
            <person name="Cheng H."/>
            <person name="Han X.F."/>
            <person name="Jiang X.W."/>
            <person name="Sun C."/>
            <person name="Zhang X.Q."/>
            <person name="Zhu X.F."/>
            <person name="Liu Y.F."/>
            <person name="Li P.F."/>
            <person name="Ni P.X."/>
            <person name="Wu M."/>
        </authorList>
    </citation>
    <scope>NUCLEOTIDE SEQUENCE [LARGE SCALE GENOMIC DNA]</scope>
    <source>
        <strain evidence="5">DSM 22347 / JCM 15775 / CGMCC 1.7692 / B2</strain>
    </source>
</reference>
<name>G4RAG1_PELHB</name>
<dbReference type="HOGENOM" id="CLU_055432_2_1_5"/>
<dbReference type="GO" id="GO:0004719">
    <property type="term" value="F:protein-L-isoaspartate (D-aspartate) O-methyltransferase activity"/>
    <property type="evidence" value="ECO:0007669"/>
    <property type="project" value="InterPro"/>
</dbReference>
<dbReference type="EMBL" id="CP003075">
    <property type="protein sequence ID" value="AEQ51511.1"/>
    <property type="molecule type" value="Genomic_DNA"/>
</dbReference>
<dbReference type="CDD" id="cd02440">
    <property type="entry name" value="AdoMet_MTases"/>
    <property type="match status" value="1"/>
</dbReference>
<evidence type="ECO:0000256" key="2">
    <source>
        <dbReference type="ARBA" id="ARBA00013346"/>
    </source>
</evidence>
<keyword evidence="4" id="KW-0489">Methyltransferase</keyword>
<dbReference type="Gene3D" id="3.40.50.150">
    <property type="entry name" value="Vaccinia Virus protein VP39"/>
    <property type="match status" value="1"/>
</dbReference>
<dbReference type="eggNOG" id="COG2518">
    <property type="taxonomic scope" value="Bacteria"/>
</dbReference>
<dbReference type="SUPFAM" id="SSF53335">
    <property type="entry name" value="S-adenosyl-L-methionine-dependent methyltransferases"/>
    <property type="match status" value="1"/>
</dbReference>
<accession>G4RAG1</accession>
<dbReference type="Pfam" id="PF01135">
    <property type="entry name" value="PCMT"/>
    <property type="match status" value="1"/>
</dbReference>
<keyword evidence="4" id="KW-0808">Transferase</keyword>
<evidence type="ECO:0000256" key="1">
    <source>
        <dbReference type="ARBA" id="ARBA00005369"/>
    </source>
</evidence>
<dbReference type="GO" id="GO:0005737">
    <property type="term" value="C:cytoplasm"/>
    <property type="evidence" value="ECO:0007669"/>
    <property type="project" value="TreeGrafter"/>
</dbReference>
<dbReference type="AlphaFoldDB" id="G4RAG1"/>
<dbReference type="RefSeq" id="WP_014130660.1">
    <property type="nucleotide sequence ID" value="NC_016078.1"/>
</dbReference>
<dbReference type="InterPro" id="IPR000682">
    <property type="entry name" value="PCMT"/>
</dbReference>
<evidence type="ECO:0000313" key="5">
    <source>
        <dbReference type="Proteomes" id="UP000008850"/>
    </source>
</evidence>
<dbReference type="GO" id="GO:0032259">
    <property type="term" value="P:methylation"/>
    <property type="evidence" value="ECO:0007669"/>
    <property type="project" value="UniProtKB-KW"/>
</dbReference>
<dbReference type="KEGG" id="phl:KKY_1491"/>
<dbReference type="STRING" id="1082931.KKY_1491"/>
<comment type="similarity">
    <text evidence="1">Belongs to the methyltransferase superfamily. L-isoaspartyl/D-aspartyl protein methyltransferase family.</text>
</comment>
<evidence type="ECO:0000256" key="3">
    <source>
        <dbReference type="ARBA" id="ARBA00030757"/>
    </source>
</evidence>
<dbReference type="Proteomes" id="UP000008850">
    <property type="component" value="Chromosome"/>
</dbReference>
<dbReference type="InterPro" id="IPR029063">
    <property type="entry name" value="SAM-dependent_MTases_sf"/>
</dbReference>
<gene>
    <name evidence="4" type="ordered locus">KKY_1491</name>
</gene>
<protein>
    <recommendedName>
        <fullName evidence="2">Protein-L-isoaspartate O-methyltransferase</fullName>
    </recommendedName>
    <alternativeName>
        <fullName evidence="3">Protein L-isoaspartyl methyltransferase</fullName>
    </alternativeName>
</protein>
<dbReference type="PANTHER" id="PTHR11579">
    <property type="entry name" value="PROTEIN-L-ISOASPARTATE O-METHYLTRANSFERASE"/>
    <property type="match status" value="1"/>
</dbReference>
<proteinExistence type="inferred from homology"/>
<sequence length="216" mass="22624">MDFSRARRTMVDNQLRTSGITDWRILDAMNRIPREKFVPDTHADFAYSDEPIALSASRTMASPADFARLVQLAEVGSQDVVLDVACGTGYSTAVLSLLANAVVALESDEVLAGRANDILSDLDIGNAAAVSGPIENGVAKEAPFDVIILEGAVDVVPGALLDQLRDGGRLVAVIGTGNSAVAHLYVKTGNDVAPLPSFNASLPVLGRFGAAPAFVF</sequence>
<organism evidence="4 5">
    <name type="scientific">Pelagibacterium halotolerans (strain DSM 22347 / JCM 15775 / CGMCC 1.7692 / B2)</name>
    <dbReference type="NCBI Taxonomy" id="1082931"/>
    <lineage>
        <taxon>Bacteria</taxon>
        <taxon>Pseudomonadati</taxon>
        <taxon>Pseudomonadota</taxon>
        <taxon>Alphaproteobacteria</taxon>
        <taxon>Hyphomicrobiales</taxon>
        <taxon>Devosiaceae</taxon>
        <taxon>Pelagibacterium</taxon>
    </lineage>
</organism>